<dbReference type="Proteomes" id="UP000576082">
    <property type="component" value="Unassembled WGS sequence"/>
</dbReference>
<keyword evidence="3" id="KW-1185">Reference proteome</keyword>
<proteinExistence type="predicted"/>
<feature type="transmembrane region" description="Helical" evidence="1">
    <location>
        <begin position="7"/>
        <end position="28"/>
    </location>
</feature>
<sequence>MKKRYTWSAFLVSITVFLFWKLLSFFYLTSYSREVVWEENSRDILGVEANFEKQDYININFFGSSVGKYQIETISPQNIVNNDFVTYFPSFSFANHKWKGTPVFVTYDMEKCLENGKSLGVEIKEKLESMGYYYAYKEGDIEGSIEYLFLFDPEEKNFYVLIQF</sequence>
<dbReference type="RefSeq" id="WP_169659381.1">
    <property type="nucleotide sequence ID" value="NZ_JABANE010000088.1"/>
</dbReference>
<dbReference type="EMBL" id="JABANE010000088">
    <property type="protein sequence ID" value="NME71158.1"/>
    <property type="molecule type" value="Genomic_DNA"/>
</dbReference>
<evidence type="ECO:0000313" key="2">
    <source>
        <dbReference type="EMBL" id="NME71158.1"/>
    </source>
</evidence>
<dbReference type="AlphaFoldDB" id="A0A7X9XBX5"/>
<protein>
    <submittedName>
        <fullName evidence="2">Uncharacterized protein</fullName>
    </submittedName>
</protein>
<name>A0A7X9XBX5_9BACT</name>
<keyword evidence="1" id="KW-1133">Transmembrane helix</keyword>
<accession>A0A7X9XBX5</accession>
<organism evidence="2 3">
    <name type="scientific">Flammeovirga aprica JL-4</name>
    <dbReference type="NCBI Taxonomy" id="694437"/>
    <lineage>
        <taxon>Bacteria</taxon>
        <taxon>Pseudomonadati</taxon>
        <taxon>Bacteroidota</taxon>
        <taxon>Cytophagia</taxon>
        <taxon>Cytophagales</taxon>
        <taxon>Flammeovirgaceae</taxon>
        <taxon>Flammeovirga</taxon>
    </lineage>
</organism>
<reference evidence="2 3" key="1">
    <citation type="submission" date="2020-04" db="EMBL/GenBank/DDBJ databases">
        <title>Flammeovirga sp. SR4, a novel species isolated from seawater.</title>
        <authorList>
            <person name="Wang X."/>
        </authorList>
    </citation>
    <scope>NUCLEOTIDE SEQUENCE [LARGE SCALE GENOMIC DNA]</scope>
    <source>
        <strain evidence="2 3">ATCC 23126</strain>
    </source>
</reference>
<gene>
    <name evidence="2" type="ORF">HHU12_24535</name>
</gene>
<comment type="caution">
    <text evidence="2">The sequence shown here is derived from an EMBL/GenBank/DDBJ whole genome shotgun (WGS) entry which is preliminary data.</text>
</comment>
<keyword evidence="1" id="KW-0812">Transmembrane</keyword>
<evidence type="ECO:0000313" key="3">
    <source>
        <dbReference type="Proteomes" id="UP000576082"/>
    </source>
</evidence>
<evidence type="ECO:0000256" key="1">
    <source>
        <dbReference type="SAM" id="Phobius"/>
    </source>
</evidence>
<keyword evidence="1" id="KW-0472">Membrane</keyword>